<dbReference type="Proteomes" id="UP000789405">
    <property type="component" value="Unassembled WGS sequence"/>
</dbReference>
<dbReference type="Pfam" id="PF00557">
    <property type="entry name" value="Peptidase_M24"/>
    <property type="match status" value="1"/>
</dbReference>
<dbReference type="InterPro" id="IPR000994">
    <property type="entry name" value="Pept_M24"/>
</dbReference>
<dbReference type="AlphaFoldDB" id="A0A9N9K845"/>
<feature type="domain" description="Peptidase M24" evidence="2">
    <location>
        <begin position="39"/>
        <end position="146"/>
    </location>
</feature>
<feature type="compositionally biased region" description="Basic and acidic residues" evidence="1">
    <location>
        <begin position="7"/>
        <end position="19"/>
    </location>
</feature>
<evidence type="ECO:0000256" key="1">
    <source>
        <dbReference type="SAM" id="MobiDB-lite"/>
    </source>
</evidence>
<evidence type="ECO:0000313" key="4">
    <source>
        <dbReference type="Proteomes" id="UP000789405"/>
    </source>
</evidence>
<dbReference type="InterPro" id="IPR036005">
    <property type="entry name" value="Creatinase/aminopeptidase-like"/>
</dbReference>
<organism evidence="3 4">
    <name type="scientific">Dentiscutata erythropus</name>
    <dbReference type="NCBI Taxonomy" id="1348616"/>
    <lineage>
        <taxon>Eukaryota</taxon>
        <taxon>Fungi</taxon>
        <taxon>Fungi incertae sedis</taxon>
        <taxon>Mucoromycota</taxon>
        <taxon>Glomeromycotina</taxon>
        <taxon>Glomeromycetes</taxon>
        <taxon>Diversisporales</taxon>
        <taxon>Gigasporaceae</taxon>
        <taxon>Dentiscutata</taxon>
    </lineage>
</organism>
<keyword evidence="4" id="KW-1185">Reference proteome</keyword>
<gene>
    <name evidence="3" type="ORF">DERYTH_LOCUS26013</name>
</gene>
<evidence type="ECO:0000313" key="3">
    <source>
        <dbReference type="EMBL" id="CAG8814754.1"/>
    </source>
</evidence>
<dbReference type="GO" id="GO:0070006">
    <property type="term" value="F:metalloaminopeptidase activity"/>
    <property type="evidence" value="ECO:0007669"/>
    <property type="project" value="TreeGrafter"/>
</dbReference>
<reference evidence="3" key="1">
    <citation type="submission" date="2021-06" db="EMBL/GenBank/DDBJ databases">
        <authorList>
            <person name="Kallberg Y."/>
            <person name="Tangrot J."/>
            <person name="Rosling A."/>
        </authorList>
    </citation>
    <scope>NUCLEOTIDE SEQUENCE</scope>
    <source>
        <strain evidence="3">MA453B</strain>
    </source>
</reference>
<dbReference type="EMBL" id="CAJVPY010051705">
    <property type="protein sequence ID" value="CAG8814754.1"/>
    <property type="molecule type" value="Genomic_DNA"/>
</dbReference>
<evidence type="ECO:0000259" key="2">
    <source>
        <dbReference type="Pfam" id="PF00557"/>
    </source>
</evidence>
<dbReference type="PRINTS" id="PR00599">
    <property type="entry name" value="MAPEPTIDASE"/>
</dbReference>
<sequence>SVPPHIKRPDYADDPKGVSKSEMSISNSIIQVLNNDEIEAMRKVCKLAREVLDIGAAAIKPGITTDEIDRIVHEATIERDCYPSPLNYYEFPKSICTSVNEVICHGIPDRRELKEGDIINLDVSLYHDGFHSDLNETYPVGRIDTDMRPGFLYRDLGAVIERNAKANNCSVGRTYCGHGTHRLFHCPPNVPHYT</sequence>
<dbReference type="OrthoDB" id="3209743at2759"/>
<dbReference type="PANTHER" id="PTHR43330">
    <property type="entry name" value="METHIONINE AMINOPEPTIDASE"/>
    <property type="match status" value="1"/>
</dbReference>
<comment type="caution">
    <text evidence="3">The sequence shown here is derived from an EMBL/GenBank/DDBJ whole genome shotgun (WGS) entry which is preliminary data.</text>
</comment>
<dbReference type="InterPro" id="IPR001714">
    <property type="entry name" value="Pept_M24_MAP"/>
</dbReference>
<name>A0A9N9K845_9GLOM</name>
<proteinExistence type="predicted"/>
<dbReference type="Gene3D" id="3.90.230.10">
    <property type="entry name" value="Creatinase/methionine aminopeptidase superfamily"/>
    <property type="match status" value="1"/>
</dbReference>
<accession>A0A9N9K845</accession>
<feature type="non-terminal residue" evidence="3">
    <location>
        <position position="1"/>
    </location>
</feature>
<dbReference type="PANTHER" id="PTHR43330:SF7">
    <property type="entry name" value="METHIONINE AMINOPEPTIDASE 1"/>
    <property type="match status" value="1"/>
</dbReference>
<feature type="non-terminal residue" evidence="3">
    <location>
        <position position="194"/>
    </location>
</feature>
<dbReference type="SUPFAM" id="SSF55920">
    <property type="entry name" value="Creatinase/aminopeptidase"/>
    <property type="match status" value="1"/>
</dbReference>
<dbReference type="GO" id="GO:0005829">
    <property type="term" value="C:cytosol"/>
    <property type="evidence" value="ECO:0007669"/>
    <property type="project" value="TreeGrafter"/>
</dbReference>
<feature type="region of interest" description="Disordered" evidence="1">
    <location>
        <begin position="1"/>
        <end position="20"/>
    </location>
</feature>
<protein>
    <submittedName>
        <fullName evidence="3">2779_t:CDS:1</fullName>
    </submittedName>
</protein>